<evidence type="ECO:0000256" key="5">
    <source>
        <dbReference type="ARBA" id="ARBA00022989"/>
    </source>
</evidence>
<dbReference type="PROSITE" id="PS50929">
    <property type="entry name" value="ABC_TM1F"/>
    <property type="match status" value="1"/>
</dbReference>
<evidence type="ECO:0000256" key="1">
    <source>
        <dbReference type="ARBA" id="ARBA00004651"/>
    </source>
</evidence>
<feature type="transmembrane region" description="Helical" evidence="7">
    <location>
        <begin position="57"/>
        <end position="86"/>
    </location>
</feature>
<evidence type="ECO:0000256" key="6">
    <source>
        <dbReference type="ARBA" id="ARBA00023136"/>
    </source>
</evidence>
<dbReference type="Pfam" id="PF00664">
    <property type="entry name" value="ABC_membrane"/>
    <property type="match status" value="1"/>
</dbReference>
<evidence type="ECO:0000256" key="4">
    <source>
        <dbReference type="ARBA" id="ARBA00022840"/>
    </source>
</evidence>
<dbReference type="Gene3D" id="1.20.1560.10">
    <property type="entry name" value="ABC transporter type 1, transmembrane domain"/>
    <property type="match status" value="1"/>
</dbReference>
<dbReference type="SUPFAM" id="SSF90123">
    <property type="entry name" value="ABC transporter transmembrane region"/>
    <property type="match status" value="1"/>
</dbReference>
<reference evidence="10" key="1">
    <citation type="submission" date="2021-01" db="EMBL/GenBank/DDBJ databases">
        <title>Whole genome shotgun sequence of Acrocarpospora phusangensis NBRC 108782.</title>
        <authorList>
            <person name="Komaki H."/>
            <person name="Tamura T."/>
        </authorList>
    </citation>
    <scope>NUCLEOTIDE SEQUENCE</scope>
    <source>
        <strain evidence="10">NBRC 108782</strain>
    </source>
</reference>
<dbReference type="GO" id="GO:0034040">
    <property type="term" value="F:ATPase-coupled lipid transmembrane transporter activity"/>
    <property type="evidence" value="ECO:0007669"/>
    <property type="project" value="TreeGrafter"/>
</dbReference>
<keyword evidence="5 7" id="KW-1133">Transmembrane helix</keyword>
<dbReference type="InterPro" id="IPR003439">
    <property type="entry name" value="ABC_transporter-like_ATP-bd"/>
</dbReference>
<dbReference type="EMBL" id="BOOA01000013">
    <property type="protein sequence ID" value="GIH23831.1"/>
    <property type="molecule type" value="Genomic_DNA"/>
</dbReference>
<sequence length="572" mass="59718">MRTPGFRLLLAELRESRGALRRVALWSAVEALPPLGYGLLLAAALDRGFLAGRPLEGLLWLLAMGVLMLAGAGAQYAMFPALAAVVEPLRDRLVLRVVRSALSRAVLGAERPDTAAVARLTQHVEMVRNLVSALIRQLRTTLVTLLAGVAGLAALAPQVLLVVGAPLLIAAFVFARSLRGLARVNRRSVLAREGVSTATTEMLEGVRDIVACGAEQRALADLDRALEEQVRSSRAVAHAETTRTGVLLLGAQLPLVALLLSAPWLLSGGTVTPGELLAAVAYVSVTLQPAVRSLIAVVGGWGLQLGTLLTRIAEQSWTPLRRPPGGRPPTPGDLTATGLTFAYGPHAEPVVAGLDLFLTDGCHLAVVGPSGIGKSTLAGLLTGLLSPRHGEVRLGGVPLPDLDEAALRRTVALIPQEAYVFAGTLRDNLAYLNPDAADGQLAESCAALGAADLVTRLGGLDAEVPDTLSQGERQLIALVRVHVSAARVVVLDEATCHLDAAAEATVERAFAARGGILVVIAHRISSAMRARQVLVMDGARAELGTHESLRHANPLYAGLSGHWAADPAPAGT</sequence>
<dbReference type="GO" id="GO:0140359">
    <property type="term" value="F:ABC-type transporter activity"/>
    <property type="evidence" value="ECO:0007669"/>
    <property type="project" value="InterPro"/>
</dbReference>
<gene>
    <name evidence="10" type="ORF">Aph01nite_21410</name>
</gene>
<dbReference type="InterPro" id="IPR011527">
    <property type="entry name" value="ABC1_TM_dom"/>
</dbReference>
<dbReference type="SUPFAM" id="SSF52540">
    <property type="entry name" value="P-loop containing nucleoside triphosphate hydrolases"/>
    <property type="match status" value="1"/>
</dbReference>
<comment type="caution">
    <text evidence="10">The sequence shown here is derived from an EMBL/GenBank/DDBJ whole genome shotgun (WGS) entry which is preliminary data.</text>
</comment>
<evidence type="ECO:0000259" key="8">
    <source>
        <dbReference type="PROSITE" id="PS50893"/>
    </source>
</evidence>
<protein>
    <submittedName>
        <fullName evidence="10">ABC transporter ATP-binding protein</fullName>
    </submittedName>
</protein>
<dbReference type="RefSeq" id="WP_204040611.1">
    <property type="nucleotide sequence ID" value="NZ_BOOA01000013.1"/>
</dbReference>
<name>A0A919Q7W5_9ACTN</name>
<evidence type="ECO:0000256" key="2">
    <source>
        <dbReference type="ARBA" id="ARBA00022692"/>
    </source>
</evidence>
<evidence type="ECO:0000259" key="9">
    <source>
        <dbReference type="PROSITE" id="PS50929"/>
    </source>
</evidence>
<dbReference type="InterPro" id="IPR027417">
    <property type="entry name" value="P-loop_NTPase"/>
</dbReference>
<feature type="transmembrane region" description="Helical" evidence="7">
    <location>
        <begin position="161"/>
        <end position="178"/>
    </location>
</feature>
<keyword evidence="4 10" id="KW-0067">ATP-binding</keyword>
<keyword evidence="11" id="KW-1185">Reference proteome</keyword>
<dbReference type="PANTHER" id="PTHR24221">
    <property type="entry name" value="ATP-BINDING CASSETTE SUB-FAMILY B"/>
    <property type="match status" value="1"/>
</dbReference>
<feature type="transmembrane region" description="Helical" evidence="7">
    <location>
        <begin position="246"/>
        <end position="266"/>
    </location>
</feature>
<proteinExistence type="predicted"/>
<dbReference type="Pfam" id="PF00005">
    <property type="entry name" value="ABC_tran"/>
    <property type="match status" value="1"/>
</dbReference>
<evidence type="ECO:0000256" key="3">
    <source>
        <dbReference type="ARBA" id="ARBA00022741"/>
    </source>
</evidence>
<dbReference type="InterPro" id="IPR036640">
    <property type="entry name" value="ABC1_TM_sf"/>
</dbReference>
<keyword evidence="6 7" id="KW-0472">Membrane</keyword>
<feature type="domain" description="ABC transporter" evidence="8">
    <location>
        <begin position="334"/>
        <end position="563"/>
    </location>
</feature>
<accession>A0A919Q7W5</accession>
<keyword evidence="3" id="KW-0547">Nucleotide-binding</keyword>
<feature type="domain" description="ABC transmembrane type-1" evidence="9">
    <location>
        <begin position="23"/>
        <end position="289"/>
    </location>
</feature>
<dbReference type="Gene3D" id="3.40.50.300">
    <property type="entry name" value="P-loop containing nucleotide triphosphate hydrolases"/>
    <property type="match status" value="1"/>
</dbReference>
<evidence type="ECO:0000313" key="11">
    <source>
        <dbReference type="Proteomes" id="UP000640052"/>
    </source>
</evidence>
<dbReference type="SMART" id="SM00382">
    <property type="entry name" value="AAA"/>
    <property type="match status" value="1"/>
</dbReference>
<comment type="subcellular location">
    <subcellularLocation>
        <location evidence="1">Cell membrane</location>
        <topology evidence="1">Multi-pass membrane protein</topology>
    </subcellularLocation>
</comment>
<dbReference type="AlphaFoldDB" id="A0A919Q7W5"/>
<feature type="transmembrane region" description="Helical" evidence="7">
    <location>
        <begin position="23"/>
        <end position="45"/>
    </location>
</feature>
<dbReference type="InterPro" id="IPR039421">
    <property type="entry name" value="Type_1_exporter"/>
</dbReference>
<evidence type="ECO:0000256" key="7">
    <source>
        <dbReference type="SAM" id="Phobius"/>
    </source>
</evidence>
<evidence type="ECO:0000313" key="10">
    <source>
        <dbReference type="EMBL" id="GIH23831.1"/>
    </source>
</evidence>
<organism evidence="10 11">
    <name type="scientific">Acrocarpospora phusangensis</name>
    <dbReference type="NCBI Taxonomy" id="1070424"/>
    <lineage>
        <taxon>Bacteria</taxon>
        <taxon>Bacillati</taxon>
        <taxon>Actinomycetota</taxon>
        <taxon>Actinomycetes</taxon>
        <taxon>Streptosporangiales</taxon>
        <taxon>Streptosporangiaceae</taxon>
        <taxon>Acrocarpospora</taxon>
    </lineage>
</organism>
<keyword evidence="2 7" id="KW-0812">Transmembrane</keyword>
<dbReference type="PANTHER" id="PTHR24221:SF654">
    <property type="entry name" value="ATP-BINDING CASSETTE SUB-FAMILY B MEMBER 6"/>
    <property type="match status" value="1"/>
</dbReference>
<dbReference type="GO" id="GO:0005524">
    <property type="term" value="F:ATP binding"/>
    <property type="evidence" value="ECO:0007669"/>
    <property type="project" value="UniProtKB-KW"/>
</dbReference>
<dbReference type="InterPro" id="IPR003593">
    <property type="entry name" value="AAA+_ATPase"/>
</dbReference>
<dbReference type="Proteomes" id="UP000640052">
    <property type="component" value="Unassembled WGS sequence"/>
</dbReference>
<dbReference type="GO" id="GO:0005886">
    <property type="term" value="C:plasma membrane"/>
    <property type="evidence" value="ECO:0007669"/>
    <property type="project" value="UniProtKB-SubCell"/>
</dbReference>
<dbReference type="GO" id="GO:0016887">
    <property type="term" value="F:ATP hydrolysis activity"/>
    <property type="evidence" value="ECO:0007669"/>
    <property type="project" value="InterPro"/>
</dbReference>
<dbReference type="PROSITE" id="PS50893">
    <property type="entry name" value="ABC_TRANSPORTER_2"/>
    <property type="match status" value="1"/>
</dbReference>